<evidence type="ECO:0000256" key="3">
    <source>
        <dbReference type="ARBA" id="ARBA00022692"/>
    </source>
</evidence>
<dbReference type="RefSeq" id="XP_009010163.1">
    <property type="nucleotide sequence ID" value="XM_009011915.1"/>
</dbReference>
<feature type="transmembrane region" description="Helical" evidence="8">
    <location>
        <begin position="29"/>
        <end position="46"/>
    </location>
</feature>
<reference evidence="10 12" key="2">
    <citation type="journal article" date="2013" name="Nature">
        <title>Insights into bilaterian evolution from three spiralian genomes.</title>
        <authorList>
            <person name="Simakov O."/>
            <person name="Marletaz F."/>
            <person name="Cho S.J."/>
            <person name="Edsinger-Gonzales E."/>
            <person name="Havlak P."/>
            <person name="Hellsten U."/>
            <person name="Kuo D.H."/>
            <person name="Larsson T."/>
            <person name="Lv J."/>
            <person name="Arendt D."/>
            <person name="Savage R."/>
            <person name="Osoegawa K."/>
            <person name="de Jong P."/>
            <person name="Grimwood J."/>
            <person name="Chapman J.A."/>
            <person name="Shapiro H."/>
            <person name="Aerts A."/>
            <person name="Otillar R.P."/>
            <person name="Terry A.Y."/>
            <person name="Boore J.L."/>
            <person name="Grigoriev I.V."/>
            <person name="Lindberg D.R."/>
            <person name="Seaver E.C."/>
            <person name="Weisblat D.A."/>
            <person name="Putnam N.H."/>
            <person name="Rokhsar D.S."/>
        </authorList>
    </citation>
    <scope>NUCLEOTIDE SEQUENCE</scope>
</reference>
<dbReference type="CTD" id="20195040"/>
<reference evidence="12" key="1">
    <citation type="submission" date="2012-12" db="EMBL/GenBank/DDBJ databases">
        <authorList>
            <person name="Hellsten U."/>
            <person name="Grimwood J."/>
            <person name="Chapman J.A."/>
            <person name="Shapiro H."/>
            <person name="Aerts A."/>
            <person name="Otillar R.P."/>
            <person name="Terry A.Y."/>
            <person name="Boore J.L."/>
            <person name="Simakov O."/>
            <person name="Marletaz F."/>
            <person name="Cho S.-J."/>
            <person name="Edsinger-Gonzales E."/>
            <person name="Havlak P."/>
            <person name="Kuo D.-H."/>
            <person name="Larsson T."/>
            <person name="Lv J."/>
            <person name="Arendt D."/>
            <person name="Savage R."/>
            <person name="Osoegawa K."/>
            <person name="de Jong P."/>
            <person name="Lindberg D.R."/>
            <person name="Seaver E.C."/>
            <person name="Weisblat D.A."/>
            <person name="Putnam N.H."/>
            <person name="Grigoriev I.V."/>
            <person name="Rokhsar D.S."/>
        </authorList>
    </citation>
    <scope>NUCLEOTIDE SEQUENCE</scope>
</reference>
<comment type="subcellular location">
    <subcellularLocation>
        <location evidence="1">Nucleus inner membrane</location>
        <topology evidence="1">Multi-pass membrane protein</topology>
        <orientation evidence="1">Nucleoplasmic side</orientation>
    </subcellularLocation>
</comment>
<proteinExistence type="inferred from homology"/>
<evidence type="ECO:0000313" key="11">
    <source>
        <dbReference type="EnsemblMetazoa" id="HelroP108925"/>
    </source>
</evidence>
<feature type="signal peptide" evidence="9">
    <location>
        <begin position="1"/>
        <end position="19"/>
    </location>
</feature>
<dbReference type="InParanoid" id="T1EEN8"/>
<keyword evidence="4 9" id="KW-0732">Signal</keyword>
<keyword evidence="5 8" id="KW-1133">Transmembrane helix</keyword>
<feature type="transmembrane region" description="Helical" evidence="8">
    <location>
        <begin position="85"/>
        <end position="105"/>
    </location>
</feature>
<dbReference type="FunCoup" id="T1EEN8">
    <property type="interactions" value="930"/>
</dbReference>
<keyword evidence="7" id="KW-0539">Nucleus</keyword>
<dbReference type="PANTHER" id="PTHR13598">
    <property type="entry name" value="AT07567P-RELATED"/>
    <property type="match status" value="1"/>
</dbReference>
<dbReference type="OMA" id="MTETRIN"/>
<evidence type="ECO:0000256" key="7">
    <source>
        <dbReference type="ARBA" id="ARBA00023242"/>
    </source>
</evidence>
<dbReference type="EMBL" id="AMQM01002516">
    <property type="status" value="NOT_ANNOTATED_CDS"/>
    <property type="molecule type" value="Genomic_DNA"/>
</dbReference>
<gene>
    <name evidence="11" type="primary">20195040</name>
    <name evidence="10" type="ORF">HELRODRAFT_108925</name>
</gene>
<dbReference type="eggNOG" id="KOG3817">
    <property type="taxonomic scope" value="Eukaryota"/>
</dbReference>
<feature type="transmembrane region" description="Helical" evidence="8">
    <location>
        <begin position="117"/>
        <end position="150"/>
    </location>
</feature>
<keyword evidence="6 8" id="KW-0472">Membrane</keyword>
<dbReference type="EnsemblMetazoa" id="HelroT108925">
    <property type="protein sequence ID" value="HelroP108925"/>
    <property type="gene ID" value="HelroG108925"/>
</dbReference>
<evidence type="ECO:0000256" key="1">
    <source>
        <dbReference type="ARBA" id="ARBA00004575"/>
    </source>
</evidence>
<evidence type="ECO:0000256" key="9">
    <source>
        <dbReference type="SAM" id="SignalP"/>
    </source>
</evidence>
<comment type="similarity">
    <text evidence="2">Belongs to the NEMP family.</text>
</comment>
<dbReference type="PANTHER" id="PTHR13598:SF1">
    <property type="entry name" value="AT07567P-RELATED"/>
    <property type="match status" value="1"/>
</dbReference>
<evidence type="ECO:0000313" key="12">
    <source>
        <dbReference type="Proteomes" id="UP000015101"/>
    </source>
</evidence>
<dbReference type="HOGENOM" id="CLU_025225_0_1_1"/>
<dbReference type="GeneID" id="20195040"/>
<evidence type="ECO:0000313" key="10">
    <source>
        <dbReference type="EMBL" id="ESO11675.1"/>
    </source>
</evidence>
<reference evidence="11" key="3">
    <citation type="submission" date="2015-06" db="UniProtKB">
        <authorList>
            <consortium name="EnsemblMetazoa"/>
        </authorList>
    </citation>
    <scope>IDENTIFICATION</scope>
</reference>
<evidence type="ECO:0000256" key="4">
    <source>
        <dbReference type="ARBA" id="ARBA00022729"/>
    </source>
</evidence>
<sequence>MFACFMIGVILFLMAPILSSNVVFHYGAGVSFGVLASLLVLGFVLGKFLPKKSVFYSVLVASLSLSAYMWNRVYENFVDLMGNHFDYLIVYVIITSVISFAVCYYKGPVSNPRLLTLIKWSIQLIGVIFMYFGCQLEPICALTVFLLFILKFAKSKINIPFVVCFTDLWYRMFPPRIRLLTEEEYNMQGSIETKMALEQLREYCRSPECNVWKTISRLKSPNRFAAFVEGSVDHVSDEELNEHIYGDKFRVASMYLDD</sequence>
<dbReference type="Proteomes" id="UP000015101">
    <property type="component" value="Unassembled WGS sequence"/>
</dbReference>
<dbReference type="EMBL" id="KB095812">
    <property type="protein sequence ID" value="ESO11675.1"/>
    <property type="molecule type" value="Genomic_DNA"/>
</dbReference>
<dbReference type="KEGG" id="hro:HELRODRAFT_108925"/>
<evidence type="ECO:0000256" key="6">
    <source>
        <dbReference type="ARBA" id="ARBA00023136"/>
    </source>
</evidence>
<dbReference type="InterPro" id="IPR019358">
    <property type="entry name" value="NEMP_fam"/>
</dbReference>
<feature type="chain" id="PRO_5010979849" description="Nuclear envelope integral membrane protein 1" evidence="9">
    <location>
        <begin position="20"/>
        <end position="258"/>
    </location>
</feature>
<dbReference type="STRING" id="6412.T1EEN8"/>
<keyword evidence="3 8" id="KW-0812">Transmembrane</keyword>
<dbReference type="Pfam" id="PF10225">
    <property type="entry name" value="NEMP"/>
    <property type="match status" value="1"/>
</dbReference>
<organism evidence="11 12">
    <name type="scientific">Helobdella robusta</name>
    <name type="common">Californian leech</name>
    <dbReference type="NCBI Taxonomy" id="6412"/>
    <lineage>
        <taxon>Eukaryota</taxon>
        <taxon>Metazoa</taxon>
        <taxon>Spiralia</taxon>
        <taxon>Lophotrochozoa</taxon>
        <taxon>Annelida</taxon>
        <taxon>Clitellata</taxon>
        <taxon>Hirudinea</taxon>
        <taxon>Rhynchobdellida</taxon>
        <taxon>Glossiphoniidae</taxon>
        <taxon>Helobdella</taxon>
    </lineage>
</organism>
<evidence type="ECO:0000256" key="8">
    <source>
        <dbReference type="SAM" id="Phobius"/>
    </source>
</evidence>
<evidence type="ECO:0000256" key="2">
    <source>
        <dbReference type="ARBA" id="ARBA00005748"/>
    </source>
</evidence>
<evidence type="ECO:0008006" key="13">
    <source>
        <dbReference type="Google" id="ProtNLM"/>
    </source>
</evidence>
<keyword evidence="12" id="KW-1185">Reference proteome</keyword>
<name>T1EEN8_HELRO</name>
<evidence type="ECO:0000256" key="5">
    <source>
        <dbReference type="ARBA" id="ARBA00022989"/>
    </source>
</evidence>
<protein>
    <recommendedName>
        <fullName evidence="13">Nuclear envelope integral membrane protein 1</fullName>
    </recommendedName>
</protein>
<dbReference type="AlphaFoldDB" id="T1EEN8"/>
<dbReference type="OrthoDB" id="509138at2759"/>
<dbReference type="GO" id="GO:0005637">
    <property type="term" value="C:nuclear inner membrane"/>
    <property type="evidence" value="ECO:0007669"/>
    <property type="project" value="UniProtKB-SubCell"/>
</dbReference>
<accession>T1EEN8</accession>
<feature type="transmembrane region" description="Helical" evidence="8">
    <location>
        <begin position="53"/>
        <end position="70"/>
    </location>
</feature>